<dbReference type="GO" id="GO:0031985">
    <property type="term" value="C:Golgi cisterna"/>
    <property type="evidence" value="ECO:0007669"/>
    <property type="project" value="TreeGrafter"/>
</dbReference>
<feature type="region of interest" description="Disordered" evidence="8">
    <location>
        <begin position="275"/>
        <end position="294"/>
    </location>
</feature>
<evidence type="ECO:0000256" key="7">
    <source>
        <dbReference type="SAM" id="Coils"/>
    </source>
</evidence>
<keyword evidence="6 9" id="KW-0472">Membrane</keyword>
<evidence type="ECO:0000256" key="9">
    <source>
        <dbReference type="SAM" id="Phobius"/>
    </source>
</evidence>
<gene>
    <name evidence="10" type="ORF">WMSIL1_LOCUS8503</name>
</gene>
<dbReference type="SUPFAM" id="SSF57997">
    <property type="entry name" value="Tropomyosin"/>
    <property type="match status" value="1"/>
</dbReference>
<evidence type="ECO:0000256" key="6">
    <source>
        <dbReference type="ARBA" id="ARBA00023136"/>
    </source>
</evidence>
<feature type="region of interest" description="Disordered" evidence="8">
    <location>
        <begin position="52"/>
        <end position="78"/>
    </location>
</feature>
<feature type="compositionally biased region" description="Polar residues" evidence="8">
    <location>
        <begin position="62"/>
        <end position="71"/>
    </location>
</feature>
<keyword evidence="11" id="KW-1185">Reference proteome</keyword>
<comment type="subcellular location">
    <subcellularLocation>
        <location evidence="1">Golgi apparatus membrane</location>
        <topology evidence="1">Single-pass type IV membrane protein</topology>
    </subcellularLocation>
</comment>
<keyword evidence="2 9" id="KW-0812">Transmembrane</keyword>
<dbReference type="EMBL" id="CABIJS010000333">
    <property type="protein sequence ID" value="VUZ49813.1"/>
    <property type="molecule type" value="Genomic_DNA"/>
</dbReference>
<keyword evidence="4" id="KW-0333">Golgi apparatus</keyword>
<dbReference type="AlphaFoldDB" id="A0A564YSX3"/>
<evidence type="ECO:0000256" key="8">
    <source>
        <dbReference type="SAM" id="MobiDB-lite"/>
    </source>
</evidence>
<dbReference type="PANTHER" id="PTHR13815">
    <property type="entry name" value="GOLGIN-84"/>
    <property type="match status" value="1"/>
</dbReference>
<keyword evidence="5 7" id="KW-0175">Coiled coil</keyword>
<feature type="compositionally biased region" description="Polar residues" evidence="8">
    <location>
        <begin position="276"/>
        <end position="294"/>
    </location>
</feature>
<accession>A0A564YSX3</accession>
<dbReference type="Proteomes" id="UP000321570">
    <property type="component" value="Unassembled WGS sequence"/>
</dbReference>
<dbReference type="PANTHER" id="PTHR13815:SF7">
    <property type="entry name" value="GOLGIN SUBFAMILY A MEMBER 5"/>
    <property type="match status" value="1"/>
</dbReference>
<evidence type="ECO:0000256" key="5">
    <source>
        <dbReference type="ARBA" id="ARBA00023054"/>
    </source>
</evidence>
<sequence length="450" mass="50786">MENRLLHQEVASLNQEIAELIKRNKRSENDAQQQLKEIDGLRAQVQSLKVRLEESKRIAPHRSNSTSSNEGTDNKNVRDLELQIEKLTKSLTSTRQALTESESKANEALKLADLSSSRVKQLQQEVSRLTHSLASYKEKAGAILSDKEKVISELRDQLNSGSGSIEDSNLRREYEQLQEETIILRQEADQRLLAASDMEERVFEEHASFRRTISLLEQQLQREKQLVSDSDAEIIDLQRRLNVVEEASKRDLASLNGQLRSAEAEIARLRRCLAETPTQSPNSPSLHAGSASPSTRNFDAEAKIFELEAKARQLNDSLLTKQDALEATLAQNHALKIRLDRLEAESDAHLLDSERSKTASFASGYPQLPQSSPSRSPHGFVRLHLIDTSLPNWLHSLVAGVDDWMIRFVAMLRRRPMIRLLLVLYLGVFPLWLLCSVLLFTPPAPSPHPP</sequence>
<evidence type="ECO:0000313" key="10">
    <source>
        <dbReference type="EMBL" id="VUZ49813.1"/>
    </source>
</evidence>
<evidence type="ECO:0000256" key="4">
    <source>
        <dbReference type="ARBA" id="ARBA00023034"/>
    </source>
</evidence>
<feature type="transmembrane region" description="Helical" evidence="9">
    <location>
        <begin position="420"/>
        <end position="440"/>
    </location>
</feature>
<dbReference type="GO" id="GO:0000301">
    <property type="term" value="P:retrograde transport, vesicle recycling within Golgi"/>
    <property type="evidence" value="ECO:0007669"/>
    <property type="project" value="TreeGrafter"/>
</dbReference>
<dbReference type="GO" id="GO:0007030">
    <property type="term" value="P:Golgi organization"/>
    <property type="evidence" value="ECO:0007669"/>
    <property type="project" value="InterPro"/>
</dbReference>
<evidence type="ECO:0000256" key="1">
    <source>
        <dbReference type="ARBA" id="ARBA00004409"/>
    </source>
</evidence>
<evidence type="ECO:0000256" key="3">
    <source>
        <dbReference type="ARBA" id="ARBA00022989"/>
    </source>
</evidence>
<dbReference type="Pfam" id="PF09787">
    <property type="entry name" value="Golgin_A5"/>
    <property type="match status" value="2"/>
</dbReference>
<keyword evidence="3 9" id="KW-1133">Transmembrane helix</keyword>
<evidence type="ECO:0000313" key="11">
    <source>
        <dbReference type="Proteomes" id="UP000321570"/>
    </source>
</evidence>
<protein>
    <submittedName>
        <fullName evidence="10">Uncharacterized protein</fullName>
    </submittedName>
</protein>
<proteinExistence type="predicted"/>
<name>A0A564YSX3_HYMDI</name>
<reference evidence="10 11" key="1">
    <citation type="submission" date="2019-07" db="EMBL/GenBank/DDBJ databases">
        <authorList>
            <person name="Jastrzebski P J."/>
            <person name="Paukszto L."/>
            <person name="Jastrzebski P J."/>
        </authorList>
    </citation>
    <scope>NUCLEOTIDE SEQUENCE [LARGE SCALE GENOMIC DNA]</scope>
    <source>
        <strain evidence="10 11">WMS-il1</strain>
    </source>
</reference>
<dbReference type="InterPro" id="IPR019177">
    <property type="entry name" value="Golgin_subfamily_A_member_5"/>
</dbReference>
<evidence type="ECO:0000256" key="2">
    <source>
        <dbReference type="ARBA" id="ARBA00022692"/>
    </source>
</evidence>
<feature type="coiled-coil region" evidence="7">
    <location>
        <begin position="213"/>
        <end position="272"/>
    </location>
</feature>
<organism evidence="10 11">
    <name type="scientific">Hymenolepis diminuta</name>
    <name type="common">Rat tapeworm</name>
    <dbReference type="NCBI Taxonomy" id="6216"/>
    <lineage>
        <taxon>Eukaryota</taxon>
        <taxon>Metazoa</taxon>
        <taxon>Spiralia</taxon>
        <taxon>Lophotrochozoa</taxon>
        <taxon>Platyhelminthes</taxon>
        <taxon>Cestoda</taxon>
        <taxon>Eucestoda</taxon>
        <taxon>Cyclophyllidea</taxon>
        <taxon>Hymenolepididae</taxon>
        <taxon>Hymenolepis</taxon>
    </lineage>
</organism>
<dbReference type="GO" id="GO:0000139">
    <property type="term" value="C:Golgi membrane"/>
    <property type="evidence" value="ECO:0007669"/>
    <property type="project" value="UniProtKB-SubCell"/>
</dbReference>